<dbReference type="PANTHER" id="PTHR28259:SF16">
    <property type="entry name" value="FLUORIDE-SPECIFIC ION CHANNEL FLUC 2"/>
    <property type="match status" value="1"/>
</dbReference>
<dbReference type="EMBL" id="JAMQKB010000002">
    <property type="protein sequence ID" value="MDC3423657.1"/>
    <property type="molecule type" value="Genomic_DNA"/>
</dbReference>
<dbReference type="InterPro" id="IPR003691">
    <property type="entry name" value="FluC"/>
</dbReference>
<protein>
    <recommendedName>
        <fullName evidence="14">Fluoride-specific ion channel FluC</fullName>
    </recommendedName>
</protein>
<evidence type="ECO:0000256" key="3">
    <source>
        <dbReference type="ARBA" id="ARBA00022475"/>
    </source>
</evidence>
<feature type="transmembrane region" description="Helical" evidence="14">
    <location>
        <begin position="35"/>
        <end position="54"/>
    </location>
</feature>
<feature type="transmembrane region" description="Helical" evidence="14">
    <location>
        <begin position="96"/>
        <end position="117"/>
    </location>
</feature>
<comment type="caution">
    <text evidence="15">The sequence shown here is derived from an EMBL/GenBank/DDBJ whole genome shotgun (WGS) entry which is preliminary data.</text>
</comment>
<evidence type="ECO:0000313" key="16">
    <source>
        <dbReference type="Proteomes" id="UP001145050"/>
    </source>
</evidence>
<keyword evidence="16" id="KW-1185">Reference proteome</keyword>
<name>A0A9X3WPC1_9BACI</name>
<organism evidence="15 16">
    <name type="scientific">Terrihalobacillus insolitus</name>
    <dbReference type="NCBI Taxonomy" id="2950438"/>
    <lineage>
        <taxon>Bacteria</taxon>
        <taxon>Bacillati</taxon>
        <taxon>Bacillota</taxon>
        <taxon>Bacilli</taxon>
        <taxon>Bacillales</taxon>
        <taxon>Bacillaceae</taxon>
        <taxon>Terrihalobacillus</taxon>
    </lineage>
</organism>
<proteinExistence type="inferred from homology"/>
<accession>A0A9X3WPC1</accession>
<comment type="similarity">
    <text evidence="11 14">Belongs to the fluoride channel Fluc/FEX (TC 1.A.43) family.</text>
</comment>
<keyword evidence="4 14" id="KW-0812">Transmembrane</keyword>
<keyword evidence="10 14" id="KW-0407">Ion channel</keyword>
<comment type="catalytic activity">
    <reaction evidence="12">
        <text>fluoride(in) = fluoride(out)</text>
        <dbReference type="Rhea" id="RHEA:76159"/>
        <dbReference type="ChEBI" id="CHEBI:17051"/>
    </reaction>
    <physiologicalReaction direction="left-to-right" evidence="12">
        <dbReference type="Rhea" id="RHEA:76160"/>
    </physiologicalReaction>
</comment>
<evidence type="ECO:0000256" key="14">
    <source>
        <dbReference type="HAMAP-Rule" id="MF_00454"/>
    </source>
</evidence>
<evidence type="ECO:0000256" key="7">
    <source>
        <dbReference type="ARBA" id="ARBA00023053"/>
    </source>
</evidence>
<dbReference type="AlphaFoldDB" id="A0A9X3WPC1"/>
<comment type="function">
    <text evidence="13 14">Fluoride-specific ion channel. Important for reducing fluoride concentration in the cell, thus reducing its toxicity.</text>
</comment>
<evidence type="ECO:0000256" key="4">
    <source>
        <dbReference type="ARBA" id="ARBA00022692"/>
    </source>
</evidence>
<dbReference type="GO" id="GO:0062054">
    <property type="term" value="F:fluoride channel activity"/>
    <property type="evidence" value="ECO:0007669"/>
    <property type="project" value="UniProtKB-UniRule"/>
</dbReference>
<feature type="binding site" evidence="14">
    <location>
        <position position="74"/>
    </location>
    <ligand>
        <name>Na(+)</name>
        <dbReference type="ChEBI" id="CHEBI:29101"/>
        <note>structural</note>
    </ligand>
</feature>
<keyword evidence="3 14" id="KW-1003">Cell membrane</keyword>
<keyword evidence="2 14" id="KW-0813">Transport</keyword>
<keyword evidence="6 14" id="KW-1133">Transmembrane helix</keyword>
<gene>
    <name evidence="14 15" type="primary">crcB</name>
    <name evidence="14" type="synonym">fluC</name>
    <name evidence="15" type="ORF">NC797_03935</name>
</gene>
<dbReference type="PANTHER" id="PTHR28259">
    <property type="entry name" value="FLUORIDE EXPORT PROTEIN 1-RELATED"/>
    <property type="match status" value="1"/>
</dbReference>
<evidence type="ECO:0000256" key="2">
    <source>
        <dbReference type="ARBA" id="ARBA00022448"/>
    </source>
</evidence>
<evidence type="ECO:0000256" key="5">
    <source>
        <dbReference type="ARBA" id="ARBA00022723"/>
    </source>
</evidence>
<dbReference type="HAMAP" id="MF_00454">
    <property type="entry name" value="FluC"/>
    <property type="match status" value="1"/>
</dbReference>
<dbReference type="RefSeq" id="WP_272435400.1">
    <property type="nucleotide sequence ID" value="NZ_JAMQKB010000002.1"/>
</dbReference>
<sequence>MLFVGIGGIGGAITRYLLGKWITQKSSKTFPLGTWTMNVTGSFFLGIFALLYVHNSIIEWIWLLIGVGFLGSYTTFSTFGYETIQMLQKQEMKNAVIYVSTSVILGILFAWIGGWIVSLLA</sequence>
<dbReference type="Pfam" id="PF02537">
    <property type="entry name" value="CRCB"/>
    <property type="match status" value="1"/>
</dbReference>
<dbReference type="GO" id="GO:0005886">
    <property type="term" value="C:plasma membrane"/>
    <property type="evidence" value="ECO:0007669"/>
    <property type="project" value="UniProtKB-SubCell"/>
</dbReference>
<dbReference type="GO" id="GO:0046872">
    <property type="term" value="F:metal ion binding"/>
    <property type="evidence" value="ECO:0007669"/>
    <property type="project" value="UniProtKB-KW"/>
</dbReference>
<comment type="subcellular location">
    <subcellularLocation>
        <location evidence="1 14">Cell membrane</location>
        <topology evidence="1 14">Multi-pass membrane protein</topology>
    </subcellularLocation>
</comment>
<evidence type="ECO:0000256" key="6">
    <source>
        <dbReference type="ARBA" id="ARBA00022989"/>
    </source>
</evidence>
<evidence type="ECO:0000256" key="13">
    <source>
        <dbReference type="ARBA" id="ARBA00049940"/>
    </source>
</evidence>
<evidence type="ECO:0000256" key="1">
    <source>
        <dbReference type="ARBA" id="ARBA00004651"/>
    </source>
</evidence>
<dbReference type="NCBIfam" id="TIGR00494">
    <property type="entry name" value="crcB"/>
    <property type="match status" value="1"/>
</dbReference>
<evidence type="ECO:0000256" key="12">
    <source>
        <dbReference type="ARBA" id="ARBA00035585"/>
    </source>
</evidence>
<comment type="activity regulation">
    <text evidence="14">Na(+) is not transported, but it plays an essential structural role and its presence is essential for fluoride channel function.</text>
</comment>
<dbReference type="Proteomes" id="UP001145050">
    <property type="component" value="Unassembled WGS sequence"/>
</dbReference>
<dbReference type="GO" id="GO:0140114">
    <property type="term" value="P:cellular detoxification of fluoride"/>
    <property type="evidence" value="ECO:0007669"/>
    <property type="project" value="UniProtKB-UniRule"/>
</dbReference>
<feature type="binding site" evidence="14">
    <location>
        <position position="71"/>
    </location>
    <ligand>
        <name>Na(+)</name>
        <dbReference type="ChEBI" id="CHEBI:29101"/>
        <note>structural</note>
    </ligand>
</feature>
<evidence type="ECO:0000256" key="8">
    <source>
        <dbReference type="ARBA" id="ARBA00023065"/>
    </source>
</evidence>
<reference evidence="15" key="1">
    <citation type="submission" date="2022-06" db="EMBL/GenBank/DDBJ databases">
        <title>Aquibacillus sp. a new bacterium isolated from soil saline samples.</title>
        <authorList>
            <person name="Galisteo C."/>
            <person name="De La Haba R."/>
            <person name="Sanchez-Porro C."/>
            <person name="Ventosa A."/>
        </authorList>
    </citation>
    <scope>NUCLEOTIDE SEQUENCE</scope>
    <source>
        <strain evidence="15">3ASR75-11</strain>
    </source>
</reference>
<keyword evidence="9 14" id="KW-0472">Membrane</keyword>
<keyword evidence="5 14" id="KW-0479">Metal-binding</keyword>
<evidence type="ECO:0000256" key="11">
    <source>
        <dbReference type="ARBA" id="ARBA00035120"/>
    </source>
</evidence>
<evidence type="ECO:0000256" key="9">
    <source>
        <dbReference type="ARBA" id="ARBA00023136"/>
    </source>
</evidence>
<keyword evidence="7 14" id="KW-0915">Sodium</keyword>
<evidence type="ECO:0000256" key="10">
    <source>
        <dbReference type="ARBA" id="ARBA00023303"/>
    </source>
</evidence>
<feature type="transmembrane region" description="Helical" evidence="14">
    <location>
        <begin position="60"/>
        <end position="84"/>
    </location>
</feature>
<keyword evidence="8 14" id="KW-0406">Ion transport</keyword>
<evidence type="ECO:0000313" key="15">
    <source>
        <dbReference type="EMBL" id="MDC3423657.1"/>
    </source>
</evidence>